<protein>
    <recommendedName>
        <fullName evidence="5">HTH tetR-type domain-containing protein</fullName>
    </recommendedName>
</protein>
<accession>A0ABN2VT27</accession>
<dbReference type="InterPro" id="IPR036271">
    <property type="entry name" value="Tet_transcr_reg_TetR-rel_C_sf"/>
</dbReference>
<proteinExistence type="predicted"/>
<keyword evidence="1" id="KW-0805">Transcription regulation</keyword>
<comment type="caution">
    <text evidence="6">The sequence shown here is derived from an EMBL/GenBank/DDBJ whole genome shotgun (WGS) entry which is preliminary data.</text>
</comment>
<reference evidence="6 7" key="1">
    <citation type="journal article" date="2019" name="Int. J. Syst. Evol. Microbiol.">
        <title>The Global Catalogue of Microorganisms (GCM) 10K type strain sequencing project: providing services to taxonomists for standard genome sequencing and annotation.</title>
        <authorList>
            <consortium name="The Broad Institute Genomics Platform"/>
            <consortium name="The Broad Institute Genome Sequencing Center for Infectious Disease"/>
            <person name="Wu L."/>
            <person name="Ma J."/>
        </authorList>
    </citation>
    <scope>NUCLEOTIDE SEQUENCE [LARGE SCALE GENOMIC DNA]</scope>
    <source>
        <strain evidence="6 7">JCM 15749</strain>
    </source>
</reference>
<dbReference type="PANTHER" id="PTHR47506">
    <property type="entry name" value="TRANSCRIPTIONAL REGULATORY PROTEIN"/>
    <property type="match status" value="1"/>
</dbReference>
<gene>
    <name evidence="6" type="ORF">GCM10009821_05920</name>
</gene>
<dbReference type="Gene3D" id="1.10.357.10">
    <property type="entry name" value="Tetracycline Repressor, domain 2"/>
    <property type="match status" value="1"/>
</dbReference>
<organism evidence="6 7">
    <name type="scientific">Aeromicrobium halocynthiae</name>
    <dbReference type="NCBI Taxonomy" id="560557"/>
    <lineage>
        <taxon>Bacteria</taxon>
        <taxon>Bacillati</taxon>
        <taxon>Actinomycetota</taxon>
        <taxon>Actinomycetes</taxon>
        <taxon>Propionibacteriales</taxon>
        <taxon>Nocardioidaceae</taxon>
        <taxon>Aeromicrobium</taxon>
    </lineage>
</organism>
<dbReference type="PROSITE" id="PS50977">
    <property type="entry name" value="HTH_TETR_2"/>
    <property type="match status" value="1"/>
</dbReference>
<dbReference type="RefSeq" id="WP_344324064.1">
    <property type="nucleotide sequence ID" value="NZ_BAAAPY010000001.1"/>
</dbReference>
<evidence type="ECO:0000259" key="5">
    <source>
        <dbReference type="PROSITE" id="PS50977"/>
    </source>
</evidence>
<dbReference type="InterPro" id="IPR009057">
    <property type="entry name" value="Homeodomain-like_sf"/>
</dbReference>
<keyword evidence="7" id="KW-1185">Reference proteome</keyword>
<dbReference type="SUPFAM" id="SSF48498">
    <property type="entry name" value="Tetracyclin repressor-like, C-terminal domain"/>
    <property type="match status" value="1"/>
</dbReference>
<dbReference type="SUPFAM" id="SSF46689">
    <property type="entry name" value="Homeodomain-like"/>
    <property type="match status" value="1"/>
</dbReference>
<keyword evidence="3" id="KW-0804">Transcription</keyword>
<dbReference type="PRINTS" id="PR00455">
    <property type="entry name" value="HTHTETR"/>
</dbReference>
<feature type="domain" description="HTH tetR-type" evidence="5">
    <location>
        <begin position="33"/>
        <end position="93"/>
    </location>
</feature>
<dbReference type="Pfam" id="PF00440">
    <property type="entry name" value="TetR_N"/>
    <property type="match status" value="1"/>
</dbReference>
<feature type="DNA-binding region" description="H-T-H motif" evidence="4">
    <location>
        <begin position="56"/>
        <end position="75"/>
    </location>
</feature>
<evidence type="ECO:0000256" key="2">
    <source>
        <dbReference type="ARBA" id="ARBA00023125"/>
    </source>
</evidence>
<sequence length="215" mass="23017">MTVRAEAEGCAQAVRDRRTGGDHPGGGVVTIRDSTLARLLDATDELVFSGGIANSPVDAILARAGVSPATMYRAFDSKEALVAAALRRRHERWLAVWDEEVERASDDVDRLLSIFSALERFHAQRTAARWCAFLGTSAEYPEPPEPLAAALLEETQAMRRRLHDLAVPVVGAGAAAELADRLVLVASGGLAMRLRPHAEAGTDVARSLVAQARTA</sequence>
<keyword evidence="2 4" id="KW-0238">DNA-binding</keyword>
<evidence type="ECO:0000313" key="6">
    <source>
        <dbReference type="EMBL" id="GAA2071151.1"/>
    </source>
</evidence>
<dbReference type="Proteomes" id="UP001501480">
    <property type="component" value="Unassembled WGS sequence"/>
</dbReference>
<evidence type="ECO:0000313" key="7">
    <source>
        <dbReference type="Proteomes" id="UP001501480"/>
    </source>
</evidence>
<evidence type="ECO:0000256" key="3">
    <source>
        <dbReference type="ARBA" id="ARBA00023163"/>
    </source>
</evidence>
<evidence type="ECO:0000256" key="4">
    <source>
        <dbReference type="PROSITE-ProRule" id="PRU00335"/>
    </source>
</evidence>
<dbReference type="PANTHER" id="PTHR47506:SF1">
    <property type="entry name" value="HTH-TYPE TRANSCRIPTIONAL REGULATOR YJDC"/>
    <property type="match status" value="1"/>
</dbReference>
<dbReference type="EMBL" id="BAAAPY010000001">
    <property type="protein sequence ID" value="GAA2071151.1"/>
    <property type="molecule type" value="Genomic_DNA"/>
</dbReference>
<name>A0ABN2VT27_9ACTN</name>
<dbReference type="InterPro" id="IPR001647">
    <property type="entry name" value="HTH_TetR"/>
</dbReference>
<evidence type="ECO:0000256" key="1">
    <source>
        <dbReference type="ARBA" id="ARBA00023015"/>
    </source>
</evidence>